<keyword evidence="2" id="KW-0255">Endonuclease</keyword>
<dbReference type="InterPro" id="IPR029060">
    <property type="entry name" value="PIN-like_dom_sf"/>
</dbReference>
<comment type="caution">
    <text evidence="2">The sequence shown here is derived from an EMBL/GenBank/DDBJ whole genome shotgun (WGS) entry which is preliminary data.</text>
</comment>
<dbReference type="RefSeq" id="WP_067091720.1">
    <property type="nucleotide sequence ID" value="NZ_LWMV01000180.1"/>
</dbReference>
<dbReference type="Proteomes" id="UP000077245">
    <property type="component" value="Unassembled WGS sequence"/>
</dbReference>
<dbReference type="GO" id="GO:0016075">
    <property type="term" value="P:rRNA catabolic process"/>
    <property type="evidence" value="ECO:0007669"/>
    <property type="project" value="TreeGrafter"/>
</dbReference>
<evidence type="ECO:0000313" key="2">
    <source>
        <dbReference type="EMBL" id="KZX11775.1"/>
    </source>
</evidence>
<dbReference type="PATRIC" id="fig|49547.3.peg.1368"/>
<keyword evidence="2" id="KW-0378">Hydrolase</keyword>
<dbReference type="InterPro" id="IPR039018">
    <property type="entry name" value="VapC20-like"/>
</dbReference>
<keyword evidence="3" id="KW-1185">Reference proteome</keyword>
<dbReference type="PANTHER" id="PTHR42188">
    <property type="entry name" value="23S RRNA-SPECIFIC ENDONUCLEASE VAPC20"/>
    <property type="match status" value="1"/>
</dbReference>
<dbReference type="SUPFAM" id="SSF88723">
    <property type="entry name" value="PIN domain-like"/>
    <property type="match status" value="1"/>
</dbReference>
<dbReference type="OrthoDB" id="75869at2157"/>
<feature type="domain" description="PIN" evidence="1">
    <location>
        <begin position="2"/>
        <end position="120"/>
    </location>
</feature>
<protein>
    <submittedName>
        <fullName evidence="2">tRNA(FMet)-specific endonuclease VapC</fullName>
    </submittedName>
</protein>
<reference evidence="2 3" key="1">
    <citation type="submission" date="2016-04" db="EMBL/GenBank/DDBJ databases">
        <title>Genome sequence of Methanobrevibacter curvatus DSM 11111.</title>
        <authorList>
            <person name="Poehlein A."/>
            <person name="Seedorf H."/>
            <person name="Daniel R."/>
        </authorList>
    </citation>
    <scope>NUCLEOTIDE SEQUENCE [LARGE SCALE GENOMIC DNA]</scope>
    <source>
        <strain evidence="2 3">DSM 11111</strain>
    </source>
</reference>
<sequence length="129" mass="15439">MIFLETSFIINFHVLKIQNHERSKEIWEDIEDKEMAISEMVIYETLTVLRKLNQNNKKLKEVHDFLVNSQNIKVFEDVIYYEKALKETFINPVGFFDNLSHVVMLANSIKEIASFDKDFDIFEDIKRIY</sequence>
<dbReference type="GO" id="GO:0004521">
    <property type="term" value="F:RNA endonuclease activity"/>
    <property type="evidence" value="ECO:0007669"/>
    <property type="project" value="InterPro"/>
</dbReference>
<proteinExistence type="predicted"/>
<dbReference type="Pfam" id="PF01850">
    <property type="entry name" value="PIN"/>
    <property type="match status" value="1"/>
</dbReference>
<gene>
    <name evidence="2" type="primary">vapC_7</name>
    <name evidence="2" type="ORF">MBCUR_12740</name>
</gene>
<dbReference type="CDD" id="cd09854">
    <property type="entry name" value="PIN_VapC-like"/>
    <property type="match status" value="1"/>
</dbReference>
<accession>A0A162FEB1</accession>
<name>A0A162FEB1_9EURY</name>
<dbReference type="PANTHER" id="PTHR42188:SF1">
    <property type="entry name" value="23S RRNA-SPECIFIC ENDONUCLEASE VAPC20"/>
    <property type="match status" value="1"/>
</dbReference>
<dbReference type="InterPro" id="IPR002716">
    <property type="entry name" value="PIN_dom"/>
</dbReference>
<organism evidence="2 3">
    <name type="scientific">Methanobrevibacter curvatus</name>
    <dbReference type="NCBI Taxonomy" id="49547"/>
    <lineage>
        <taxon>Archaea</taxon>
        <taxon>Methanobacteriati</taxon>
        <taxon>Methanobacteriota</taxon>
        <taxon>Methanomada group</taxon>
        <taxon>Methanobacteria</taxon>
        <taxon>Methanobacteriales</taxon>
        <taxon>Methanobacteriaceae</taxon>
        <taxon>Methanobrevibacter</taxon>
    </lineage>
</organism>
<keyword evidence="2" id="KW-0540">Nuclease</keyword>
<dbReference type="EMBL" id="LWMV01000180">
    <property type="protein sequence ID" value="KZX11775.1"/>
    <property type="molecule type" value="Genomic_DNA"/>
</dbReference>
<dbReference type="Gene3D" id="3.40.50.1010">
    <property type="entry name" value="5'-nuclease"/>
    <property type="match status" value="1"/>
</dbReference>
<evidence type="ECO:0000313" key="3">
    <source>
        <dbReference type="Proteomes" id="UP000077245"/>
    </source>
</evidence>
<evidence type="ECO:0000259" key="1">
    <source>
        <dbReference type="Pfam" id="PF01850"/>
    </source>
</evidence>
<dbReference type="AlphaFoldDB" id="A0A162FEB1"/>